<reference evidence="2 3" key="1">
    <citation type="journal article" date="2016" name="Arch. Microbiol.">
        <title>Streptomyces zhihengii sp. nov., isolated from rhizospheric soil of Psammosilene tunicoides.</title>
        <authorList>
            <person name="Huang M.J."/>
            <person name="Fei J.J."/>
            <person name="Salam N."/>
            <person name="Kim C.J."/>
            <person name="Hozzein W.N."/>
            <person name="Xiao M."/>
            <person name="Huang H.Q."/>
            <person name="Li W.J."/>
        </authorList>
    </citation>
    <scope>NUCLEOTIDE SEQUENCE [LARGE SCALE GENOMIC DNA]</scope>
    <source>
        <strain evidence="2 3">YIM T102</strain>
    </source>
</reference>
<feature type="region of interest" description="Disordered" evidence="1">
    <location>
        <begin position="140"/>
        <end position="197"/>
    </location>
</feature>
<dbReference type="RefSeq" id="WP_205371977.1">
    <property type="nucleotide sequence ID" value="NZ_JAFEJA010000001.1"/>
</dbReference>
<organism evidence="2 3">
    <name type="scientific">Streptomyces zhihengii</name>
    <dbReference type="NCBI Taxonomy" id="1818004"/>
    <lineage>
        <taxon>Bacteria</taxon>
        <taxon>Bacillati</taxon>
        <taxon>Actinomycetota</taxon>
        <taxon>Actinomycetes</taxon>
        <taxon>Kitasatosporales</taxon>
        <taxon>Streptomycetaceae</taxon>
        <taxon>Streptomyces</taxon>
    </lineage>
</organism>
<keyword evidence="3" id="KW-1185">Reference proteome</keyword>
<sequence length="197" mass="20718">MTIAPSDTTAPVRVPGRGWTVRLTGHSDRSASVTCTATCRMPGRSRDIAALRRFAAQHAAAHAKAATVRPNASCHCRAERCEAHPGHKAPCAGGVVMILRHDPVVGQVWIVEEVCETCAPLIPHARVLARAGTPRRAAAVAPADPDMPPAAQVPAPARPGVPSLFSSAGAASDTGRQTVRRPRGDGQRPRRRPRPGV</sequence>
<dbReference type="Proteomes" id="UP000664109">
    <property type="component" value="Unassembled WGS sequence"/>
</dbReference>
<evidence type="ECO:0000313" key="3">
    <source>
        <dbReference type="Proteomes" id="UP000664109"/>
    </source>
</evidence>
<feature type="compositionally biased region" description="Low complexity" evidence="1">
    <location>
        <begin position="140"/>
        <end position="162"/>
    </location>
</feature>
<accession>A0ABS2UJ73</accession>
<name>A0ABS2UJ73_9ACTN</name>
<gene>
    <name evidence="2" type="ORF">JE024_02490</name>
</gene>
<comment type="caution">
    <text evidence="2">The sequence shown here is derived from an EMBL/GenBank/DDBJ whole genome shotgun (WGS) entry which is preliminary data.</text>
</comment>
<evidence type="ECO:0000256" key="1">
    <source>
        <dbReference type="SAM" id="MobiDB-lite"/>
    </source>
</evidence>
<proteinExistence type="predicted"/>
<dbReference type="EMBL" id="JAFEJA010000001">
    <property type="protein sequence ID" value="MBM9617620.1"/>
    <property type="molecule type" value="Genomic_DNA"/>
</dbReference>
<evidence type="ECO:0000313" key="2">
    <source>
        <dbReference type="EMBL" id="MBM9617620.1"/>
    </source>
</evidence>
<protein>
    <submittedName>
        <fullName evidence="2">Uncharacterized protein</fullName>
    </submittedName>
</protein>